<dbReference type="GO" id="GO:0015031">
    <property type="term" value="P:protein transport"/>
    <property type="evidence" value="ECO:0007669"/>
    <property type="project" value="UniProtKB-KW"/>
</dbReference>
<sequence>MISPEAFDRQLSSLIPIISKWRLCVRLDLRQNTEIGVHCAYVHSNHPNLPDVTFEISIQFNPIYQEPFLTFRIWKTKCVDGFEKRELWFPSNLSTVLNTTFFQIGLDYMDQSSGEAWFQVHCCDTNDITGQENDKYLKRWFSVYLTLFDERIGTIFQDLA</sequence>
<keyword evidence="3" id="KW-0072">Autophagy</keyword>
<evidence type="ECO:0000313" key="5">
    <source>
        <dbReference type="Proteomes" id="UP000191024"/>
    </source>
</evidence>
<keyword evidence="5" id="KW-1185">Reference proteome</keyword>
<accession>A0A1G4JY99</accession>
<dbReference type="Proteomes" id="UP000191024">
    <property type="component" value="Chromosome F"/>
</dbReference>
<dbReference type="OrthoDB" id="4031501at2759"/>
<keyword evidence="2" id="KW-0653">Protein transport</keyword>
<dbReference type="GO" id="GO:0006914">
    <property type="term" value="P:autophagy"/>
    <property type="evidence" value="ECO:0007669"/>
    <property type="project" value="UniProtKB-KW"/>
</dbReference>
<evidence type="ECO:0000256" key="2">
    <source>
        <dbReference type="ARBA" id="ARBA00022927"/>
    </source>
</evidence>
<evidence type="ECO:0000313" key="4">
    <source>
        <dbReference type="EMBL" id="SCU96015.1"/>
    </source>
</evidence>
<dbReference type="Gene3D" id="3.30.1460.50">
    <property type="match status" value="1"/>
</dbReference>
<protein>
    <submittedName>
        <fullName evidence="4">LAMI_0F04830g1_1</fullName>
    </submittedName>
</protein>
<dbReference type="Pfam" id="PF03987">
    <property type="entry name" value="Autophagy_act_C"/>
    <property type="match status" value="1"/>
</dbReference>
<dbReference type="EMBL" id="LT598467">
    <property type="protein sequence ID" value="SCU96015.1"/>
    <property type="molecule type" value="Genomic_DNA"/>
</dbReference>
<reference evidence="5" key="1">
    <citation type="submission" date="2016-03" db="EMBL/GenBank/DDBJ databases">
        <authorList>
            <person name="Devillers H."/>
        </authorList>
    </citation>
    <scope>NUCLEOTIDE SEQUENCE [LARGE SCALE GENOMIC DNA]</scope>
</reference>
<dbReference type="InterPro" id="IPR007135">
    <property type="entry name" value="Atg3/Atg10"/>
</dbReference>
<dbReference type="GO" id="GO:0019787">
    <property type="term" value="F:ubiquitin-like protein transferase activity"/>
    <property type="evidence" value="ECO:0007669"/>
    <property type="project" value="InterPro"/>
</dbReference>
<dbReference type="AlphaFoldDB" id="A0A1G4JY99"/>
<keyword evidence="2" id="KW-0813">Transport</keyword>
<evidence type="ECO:0000256" key="3">
    <source>
        <dbReference type="ARBA" id="ARBA00023006"/>
    </source>
</evidence>
<gene>
    <name evidence="4" type="ORF">LAMI_0F04830G</name>
</gene>
<organism evidence="4 5">
    <name type="scientific">Lachancea mirantina</name>
    <dbReference type="NCBI Taxonomy" id="1230905"/>
    <lineage>
        <taxon>Eukaryota</taxon>
        <taxon>Fungi</taxon>
        <taxon>Dikarya</taxon>
        <taxon>Ascomycota</taxon>
        <taxon>Saccharomycotina</taxon>
        <taxon>Saccharomycetes</taxon>
        <taxon>Saccharomycetales</taxon>
        <taxon>Saccharomycetaceae</taxon>
        <taxon>Lachancea</taxon>
    </lineage>
</organism>
<evidence type="ECO:0000256" key="1">
    <source>
        <dbReference type="ARBA" id="ARBA00022786"/>
    </source>
</evidence>
<keyword evidence="1" id="KW-0833">Ubl conjugation pathway</keyword>
<name>A0A1G4JY99_9SACH</name>
<proteinExistence type="predicted"/>